<comment type="subcellular location">
    <subcellularLocation>
        <location evidence="1">Membrane</location>
    </subcellularLocation>
</comment>
<evidence type="ECO:0000256" key="1">
    <source>
        <dbReference type="ARBA" id="ARBA00004370"/>
    </source>
</evidence>
<evidence type="ECO:0000256" key="3">
    <source>
        <dbReference type="ARBA" id="ARBA00022737"/>
    </source>
</evidence>
<accession>A0ABM0LWX2</accession>
<evidence type="ECO:0000256" key="4">
    <source>
        <dbReference type="ARBA" id="ARBA00022837"/>
    </source>
</evidence>
<proteinExistence type="predicted"/>
<dbReference type="PROSITE" id="PS50222">
    <property type="entry name" value="EF_HAND_2"/>
    <property type="match status" value="3"/>
</dbReference>
<protein>
    <submittedName>
        <fullName evidence="9">EF-hand calcium-binding domain-containing protein 7-like</fullName>
    </submittedName>
</protein>
<evidence type="ECO:0000256" key="2">
    <source>
        <dbReference type="ARBA" id="ARBA00022723"/>
    </source>
</evidence>
<keyword evidence="5" id="KW-0472">Membrane</keyword>
<name>A0ABM0LWX2_SACKO</name>
<evidence type="ECO:0000313" key="8">
    <source>
        <dbReference type="Proteomes" id="UP000694865"/>
    </source>
</evidence>
<dbReference type="Gene3D" id="1.10.238.10">
    <property type="entry name" value="EF-hand"/>
    <property type="match status" value="2"/>
</dbReference>
<keyword evidence="3" id="KW-0677">Repeat</keyword>
<dbReference type="GeneID" id="102808366"/>
<organism evidence="8 9">
    <name type="scientific">Saccoglossus kowalevskii</name>
    <name type="common">Acorn worm</name>
    <dbReference type="NCBI Taxonomy" id="10224"/>
    <lineage>
        <taxon>Eukaryota</taxon>
        <taxon>Metazoa</taxon>
        <taxon>Hemichordata</taxon>
        <taxon>Enteropneusta</taxon>
        <taxon>Harrimaniidae</taxon>
        <taxon>Saccoglossus</taxon>
    </lineage>
</organism>
<feature type="region of interest" description="Disordered" evidence="6">
    <location>
        <begin position="1"/>
        <end position="33"/>
    </location>
</feature>
<keyword evidence="8" id="KW-1185">Reference proteome</keyword>
<dbReference type="RefSeq" id="XP_006812263.1">
    <property type="nucleotide sequence ID" value="XM_006812200.1"/>
</dbReference>
<gene>
    <name evidence="9" type="primary">LOC102808366</name>
</gene>
<dbReference type="Pfam" id="PF13202">
    <property type="entry name" value="EF-hand_5"/>
    <property type="match status" value="1"/>
</dbReference>
<keyword evidence="2" id="KW-0479">Metal-binding</keyword>
<evidence type="ECO:0000313" key="9">
    <source>
        <dbReference type="RefSeq" id="XP_006812263.1"/>
    </source>
</evidence>
<dbReference type="PANTHER" id="PTHR46819:SF1">
    <property type="entry name" value="EF-HAND CALCIUM-BINDING DOMAIN-CONTAINING PROTEIN 7"/>
    <property type="match status" value="1"/>
</dbReference>
<dbReference type="PANTHER" id="PTHR46819">
    <property type="entry name" value="EF-HAND CALCIUM-BINDING DOMAIN-CONTAINING PROTEIN 7"/>
    <property type="match status" value="1"/>
</dbReference>
<dbReference type="InterPro" id="IPR011992">
    <property type="entry name" value="EF-hand-dom_pair"/>
</dbReference>
<keyword evidence="4" id="KW-0106">Calcium</keyword>
<dbReference type="InterPro" id="IPR052266">
    <property type="entry name" value="Miro-EF-hand_domain"/>
</dbReference>
<dbReference type="Proteomes" id="UP000694865">
    <property type="component" value="Unplaced"/>
</dbReference>
<evidence type="ECO:0000259" key="7">
    <source>
        <dbReference type="PROSITE" id="PS50222"/>
    </source>
</evidence>
<dbReference type="PROSITE" id="PS00018">
    <property type="entry name" value="EF_HAND_1"/>
    <property type="match status" value="3"/>
</dbReference>
<feature type="domain" description="EF-hand" evidence="7">
    <location>
        <begin position="101"/>
        <end position="136"/>
    </location>
</feature>
<evidence type="ECO:0000256" key="5">
    <source>
        <dbReference type="ARBA" id="ARBA00023136"/>
    </source>
</evidence>
<feature type="compositionally biased region" description="Low complexity" evidence="6">
    <location>
        <begin position="10"/>
        <end position="26"/>
    </location>
</feature>
<sequence>MSGSRRKTSKSSIDSSSYRSPGSAGSHRSNDSELLSECHSVYTIVFDSVTEPIRSKEELSQVLYQAGRNPSNRTLSKYWSSDTNQLSYNDFCDIMRKEKATSEADLIRAFKKIDMNGDGYISHDELYKVMTERGEKMTKAEVRAMIDEADDDGDRRLDYNEFSKMLMSTSTKAKQIAKDKLDKIEKSKKSSFGHSLADNSPVPSPRPAKRAGLQDSSHTRTKTALSHPANSKAVEPKSLRNWHHTTSKGSFHFDDDGAIISNQYRLDVPSATNVWLTIHSRNPVDADGDSIVGKHIDTALFIVREDDDNDCIAYTHTKHHQNNTLRCDLRSGTYRLIPFTTGCRFKKRRSNHKKEATLVKKENDSYILTKAFKDTLSIMFDMIDLDGNGTLSREEFDFFQVRTSGEHCDDDAWEVVEENFELKNGEITKKGFFDLHQMEANDSDGDLEDLWVTLSSMGFSKDLTLDEASSFQLDIYTEDARVKLKALEASEGGHALENALCSTSIRDGVETRIKGMKDLTMFTYTGDTRASIVLDNKSHSKVRVRLDCLKSKNCCSHRGNLDYTVDVPSKSKVVSCHTCSFTLFCNSCGFHKISTLPKAEHISSCTSIWF</sequence>
<dbReference type="Pfam" id="PF13499">
    <property type="entry name" value="EF-hand_7"/>
    <property type="match status" value="1"/>
</dbReference>
<dbReference type="SUPFAM" id="SSF47473">
    <property type="entry name" value="EF-hand"/>
    <property type="match status" value="2"/>
</dbReference>
<feature type="region of interest" description="Disordered" evidence="6">
    <location>
        <begin position="187"/>
        <end position="240"/>
    </location>
</feature>
<dbReference type="CDD" id="cd00051">
    <property type="entry name" value="EFh"/>
    <property type="match status" value="1"/>
</dbReference>
<reference evidence="9" key="1">
    <citation type="submission" date="2025-08" db="UniProtKB">
        <authorList>
            <consortium name="RefSeq"/>
        </authorList>
    </citation>
    <scope>IDENTIFICATION</scope>
    <source>
        <tissue evidence="9">Testes</tissue>
    </source>
</reference>
<dbReference type="SMART" id="SM00054">
    <property type="entry name" value="EFh"/>
    <property type="match status" value="3"/>
</dbReference>
<evidence type="ECO:0000256" key="6">
    <source>
        <dbReference type="SAM" id="MobiDB-lite"/>
    </source>
</evidence>
<feature type="domain" description="EF-hand" evidence="7">
    <location>
        <begin position="137"/>
        <end position="172"/>
    </location>
</feature>
<dbReference type="InterPro" id="IPR018247">
    <property type="entry name" value="EF_Hand_1_Ca_BS"/>
</dbReference>
<feature type="domain" description="EF-hand" evidence="7">
    <location>
        <begin position="371"/>
        <end position="406"/>
    </location>
</feature>
<dbReference type="InterPro" id="IPR002048">
    <property type="entry name" value="EF_hand_dom"/>
</dbReference>